<organism evidence="2 3">
    <name type="scientific">Aldrovandia affinis</name>
    <dbReference type="NCBI Taxonomy" id="143900"/>
    <lineage>
        <taxon>Eukaryota</taxon>
        <taxon>Metazoa</taxon>
        <taxon>Chordata</taxon>
        <taxon>Craniata</taxon>
        <taxon>Vertebrata</taxon>
        <taxon>Euteleostomi</taxon>
        <taxon>Actinopterygii</taxon>
        <taxon>Neopterygii</taxon>
        <taxon>Teleostei</taxon>
        <taxon>Notacanthiformes</taxon>
        <taxon>Halosauridae</taxon>
        <taxon>Aldrovandia</taxon>
    </lineage>
</organism>
<evidence type="ECO:0000256" key="1">
    <source>
        <dbReference type="SAM" id="MobiDB-lite"/>
    </source>
</evidence>
<sequence length="88" mass="9162">MSCPPTVPLPLHHTSKLSVNSSQAPQKQQANGGVLPDIWLSGVRTNGLDGVLNDSQVSGFNAAHSQHFSHLGFPHSTGSIAPNPAVCL</sequence>
<protein>
    <submittedName>
        <fullName evidence="2">Uncharacterized protein</fullName>
    </submittedName>
</protein>
<evidence type="ECO:0000313" key="3">
    <source>
        <dbReference type="Proteomes" id="UP001221898"/>
    </source>
</evidence>
<keyword evidence="3" id="KW-1185">Reference proteome</keyword>
<dbReference type="EMBL" id="JAINUG010000160">
    <property type="protein sequence ID" value="KAJ8391224.1"/>
    <property type="molecule type" value="Genomic_DNA"/>
</dbReference>
<accession>A0AAD7RVR0</accession>
<comment type="caution">
    <text evidence="2">The sequence shown here is derived from an EMBL/GenBank/DDBJ whole genome shotgun (WGS) entry which is preliminary data.</text>
</comment>
<feature type="compositionally biased region" description="Polar residues" evidence="1">
    <location>
        <begin position="16"/>
        <end position="31"/>
    </location>
</feature>
<gene>
    <name evidence="2" type="ORF">AAFF_G00094910</name>
</gene>
<dbReference type="Proteomes" id="UP001221898">
    <property type="component" value="Unassembled WGS sequence"/>
</dbReference>
<feature type="region of interest" description="Disordered" evidence="1">
    <location>
        <begin position="1"/>
        <end position="31"/>
    </location>
</feature>
<dbReference type="AlphaFoldDB" id="A0AAD7RVR0"/>
<reference evidence="2" key="1">
    <citation type="journal article" date="2023" name="Science">
        <title>Genome structures resolve the early diversification of teleost fishes.</title>
        <authorList>
            <person name="Parey E."/>
            <person name="Louis A."/>
            <person name="Montfort J."/>
            <person name="Bouchez O."/>
            <person name="Roques C."/>
            <person name="Iampietro C."/>
            <person name="Lluch J."/>
            <person name="Castinel A."/>
            <person name="Donnadieu C."/>
            <person name="Desvignes T."/>
            <person name="Floi Bucao C."/>
            <person name="Jouanno E."/>
            <person name="Wen M."/>
            <person name="Mejri S."/>
            <person name="Dirks R."/>
            <person name="Jansen H."/>
            <person name="Henkel C."/>
            <person name="Chen W.J."/>
            <person name="Zahm M."/>
            <person name="Cabau C."/>
            <person name="Klopp C."/>
            <person name="Thompson A.W."/>
            <person name="Robinson-Rechavi M."/>
            <person name="Braasch I."/>
            <person name="Lecointre G."/>
            <person name="Bobe J."/>
            <person name="Postlethwait J.H."/>
            <person name="Berthelot C."/>
            <person name="Roest Crollius H."/>
            <person name="Guiguen Y."/>
        </authorList>
    </citation>
    <scope>NUCLEOTIDE SEQUENCE</scope>
    <source>
        <strain evidence="2">NC1722</strain>
    </source>
</reference>
<name>A0AAD7RVR0_9TELE</name>
<proteinExistence type="predicted"/>
<evidence type="ECO:0000313" key="2">
    <source>
        <dbReference type="EMBL" id="KAJ8391224.1"/>
    </source>
</evidence>